<feature type="region of interest" description="Disordered" evidence="1">
    <location>
        <begin position="1"/>
        <end position="133"/>
    </location>
</feature>
<comment type="caution">
    <text evidence="2">The sequence shown here is derived from an EMBL/GenBank/DDBJ whole genome shotgun (WGS) entry which is preliminary data.</text>
</comment>
<keyword evidence="3" id="KW-1185">Reference proteome</keyword>
<dbReference type="AlphaFoldDB" id="A0AAV5ENH6"/>
<accession>A0AAV5ENH6</accession>
<evidence type="ECO:0000256" key="1">
    <source>
        <dbReference type="SAM" id="MobiDB-lite"/>
    </source>
</evidence>
<gene>
    <name evidence="2" type="primary">gb11533</name>
    <name evidence="2" type="ORF">PR202_gb11533</name>
</gene>
<dbReference type="EMBL" id="BQKI01000076">
    <property type="protein sequence ID" value="GJN23845.1"/>
    <property type="molecule type" value="Genomic_DNA"/>
</dbReference>
<proteinExistence type="predicted"/>
<evidence type="ECO:0000313" key="3">
    <source>
        <dbReference type="Proteomes" id="UP001054889"/>
    </source>
</evidence>
<name>A0AAV5ENH6_ELECO</name>
<organism evidence="2 3">
    <name type="scientific">Eleusine coracana subsp. coracana</name>
    <dbReference type="NCBI Taxonomy" id="191504"/>
    <lineage>
        <taxon>Eukaryota</taxon>
        <taxon>Viridiplantae</taxon>
        <taxon>Streptophyta</taxon>
        <taxon>Embryophyta</taxon>
        <taxon>Tracheophyta</taxon>
        <taxon>Spermatophyta</taxon>
        <taxon>Magnoliopsida</taxon>
        <taxon>Liliopsida</taxon>
        <taxon>Poales</taxon>
        <taxon>Poaceae</taxon>
        <taxon>PACMAD clade</taxon>
        <taxon>Chloridoideae</taxon>
        <taxon>Cynodonteae</taxon>
        <taxon>Eleusininae</taxon>
        <taxon>Eleusine</taxon>
    </lineage>
</organism>
<feature type="compositionally biased region" description="Polar residues" evidence="1">
    <location>
        <begin position="1"/>
        <end position="31"/>
    </location>
</feature>
<reference evidence="2" key="1">
    <citation type="journal article" date="2018" name="DNA Res.">
        <title>Multiple hybrid de novo genome assembly of finger millet, an orphan allotetraploid crop.</title>
        <authorList>
            <person name="Hatakeyama M."/>
            <person name="Aluri S."/>
            <person name="Balachadran M.T."/>
            <person name="Sivarajan S.R."/>
            <person name="Patrignani A."/>
            <person name="Gruter S."/>
            <person name="Poveda L."/>
            <person name="Shimizu-Inatsugi R."/>
            <person name="Baeten J."/>
            <person name="Francoijs K.J."/>
            <person name="Nataraja K.N."/>
            <person name="Reddy Y.A.N."/>
            <person name="Phadnis S."/>
            <person name="Ravikumar R.L."/>
            <person name="Schlapbach R."/>
            <person name="Sreeman S.M."/>
            <person name="Shimizu K.K."/>
        </authorList>
    </citation>
    <scope>NUCLEOTIDE SEQUENCE</scope>
</reference>
<reference evidence="2" key="2">
    <citation type="submission" date="2021-12" db="EMBL/GenBank/DDBJ databases">
        <title>Resequencing data analysis of finger millet.</title>
        <authorList>
            <person name="Hatakeyama M."/>
            <person name="Aluri S."/>
            <person name="Balachadran M.T."/>
            <person name="Sivarajan S.R."/>
            <person name="Poveda L."/>
            <person name="Shimizu-Inatsugi R."/>
            <person name="Schlapbach R."/>
            <person name="Sreeman S.M."/>
            <person name="Shimizu K.K."/>
        </authorList>
    </citation>
    <scope>NUCLEOTIDE SEQUENCE</scope>
</reference>
<sequence length="133" mass="14204">MATLETRSPSESPTASTVTPSTLAFTPTTYPMATKQGHELAGQGVGPQHAHEEARGSQGTRPRGGWAGSVVAKARTARARPRNAAQRRTARLRRCEEEEEEEGPGWRRGGLGPAPRRRPRGPGTSGGPRCPGW</sequence>
<evidence type="ECO:0000313" key="2">
    <source>
        <dbReference type="EMBL" id="GJN23845.1"/>
    </source>
</evidence>
<protein>
    <submittedName>
        <fullName evidence="2">Uncharacterized protein</fullName>
    </submittedName>
</protein>
<dbReference type="Proteomes" id="UP001054889">
    <property type="component" value="Unassembled WGS sequence"/>
</dbReference>